<accession>A0A2X3DJS3</accession>
<dbReference type="RefSeq" id="WP_112059032.1">
    <property type="nucleotide sequence ID" value="NZ_UAWL01000006.1"/>
</dbReference>
<dbReference type="AlphaFoldDB" id="A0A2X3DJS3"/>
<evidence type="ECO:0000313" key="1">
    <source>
        <dbReference type="EMBL" id="SQB99639.1"/>
    </source>
</evidence>
<dbReference type="PANTHER" id="PTHR30469">
    <property type="entry name" value="MULTIDRUG RESISTANCE PROTEIN MDTA"/>
    <property type="match status" value="1"/>
</dbReference>
<dbReference type="PANTHER" id="PTHR30469:SF15">
    <property type="entry name" value="HLYD FAMILY OF SECRETION PROTEINS"/>
    <property type="match status" value="1"/>
</dbReference>
<dbReference type="Gene3D" id="2.40.30.170">
    <property type="match status" value="1"/>
</dbReference>
<dbReference type="Gene3D" id="1.10.287.470">
    <property type="entry name" value="Helix hairpin bin"/>
    <property type="match status" value="1"/>
</dbReference>
<dbReference type="GO" id="GO:0015562">
    <property type="term" value="F:efflux transmembrane transporter activity"/>
    <property type="evidence" value="ECO:0007669"/>
    <property type="project" value="TreeGrafter"/>
</dbReference>
<protein>
    <submittedName>
        <fullName evidence="1">Membrane fusion protein of the HefABC efflux system HefB</fullName>
    </submittedName>
</protein>
<proteinExistence type="predicted"/>
<dbReference type="EMBL" id="UAWL01000006">
    <property type="protein sequence ID" value="SQB99639.1"/>
    <property type="molecule type" value="Genomic_DNA"/>
</dbReference>
<sequence length="234" mass="26305">MKKFLIGLLTLGMVEIAWSDDVYAIFNIKAVQDSSLAIDSTGIIDKIFVDVDSVVKKGDQLLVIYNKDKEAQFQAIKEQYLFAKKQYERYNKSGDVVDKNTLDQYHSNYKKLEADYNYYQSLLDKTILRAPFNGVIAEKKVELGDGVNANNTTLFRLVSENKKIVLQFDSKYLSKVQVGDLYEFSIDGAGTKKTATITKIYPTIDESTRKVTAEAAVEGSLKPGLFGDGYIKTK</sequence>
<organism evidence="1 2">
    <name type="scientific">Helicobacter fennelliae</name>
    <dbReference type="NCBI Taxonomy" id="215"/>
    <lineage>
        <taxon>Bacteria</taxon>
        <taxon>Pseudomonadati</taxon>
        <taxon>Campylobacterota</taxon>
        <taxon>Epsilonproteobacteria</taxon>
        <taxon>Campylobacterales</taxon>
        <taxon>Helicobacteraceae</taxon>
        <taxon>Helicobacter</taxon>
    </lineage>
</organism>
<dbReference type="GO" id="GO:1990281">
    <property type="term" value="C:efflux pump complex"/>
    <property type="evidence" value="ECO:0007669"/>
    <property type="project" value="TreeGrafter"/>
</dbReference>
<reference evidence="1 2" key="1">
    <citation type="submission" date="2018-06" db="EMBL/GenBank/DDBJ databases">
        <authorList>
            <consortium name="Pathogen Informatics"/>
            <person name="Doyle S."/>
        </authorList>
    </citation>
    <scope>NUCLEOTIDE SEQUENCE [LARGE SCALE GENOMIC DNA]</scope>
    <source>
        <strain evidence="1 2">NCTC13102</strain>
    </source>
</reference>
<gene>
    <name evidence="1" type="primary">czcB</name>
    <name evidence="1" type="ORF">NCTC13102_01964</name>
</gene>
<dbReference type="SUPFAM" id="SSF111369">
    <property type="entry name" value="HlyD-like secretion proteins"/>
    <property type="match status" value="1"/>
</dbReference>
<dbReference type="Gene3D" id="2.40.50.100">
    <property type="match status" value="1"/>
</dbReference>
<dbReference type="Proteomes" id="UP000250166">
    <property type="component" value="Unassembled WGS sequence"/>
</dbReference>
<evidence type="ECO:0000313" key="2">
    <source>
        <dbReference type="Proteomes" id="UP000250166"/>
    </source>
</evidence>
<name>A0A2X3DJS3_9HELI</name>